<dbReference type="RefSeq" id="WP_088712595.1">
    <property type="nucleotide sequence ID" value="NZ_NFZT01000001.1"/>
</dbReference>
<accession>A0A219B6V1</accession>
<feature type="transmembrane region" description="Helical" evidence="1">
    <location>
        <begin position="146"/>
        <end position="165"/>
    </location>
</feature>
<feature type="transmembrane region" description="Helical" evidence="1">
    <location>
        <begin position="108"/>
        <end position="134"/>
    </location>
</feature>
<feature type="transmembrane region" description="Helical" evidence="1">
    <location>
        <begin position="63"/>
        <end position="88"/>
    </location>
</feature>
<dbReference type="Proteomes" id="UP000198462">
    <property type="component" value="Unassembled WGS sequence"/>
</dbReference>
<keyword evidence="3" id="KW-1185">Reference proteome</keyword>
<protein>
    <recommendedName>
        <fullName evidence="4">DUF2975 domain-containing protein</fullName>
    </recommendedName>
</protein>
<dbReference type="InterPro" id="IPR006311">
    <property type="entry name" value="TAT_signal"/>
</dbReference>
<dbReference type="AlphaFoldDB" id="A0A219B6V1"/>
<reference evidence="3" key="1">
    <citation type="submission" date="2017-05" db="EMBL/GenBank/DDBJ databases">
        <authorList>
            <person name="Lin X."/>
        </authorList>
    </citation>
    <scope>NUCLEOTIDE SEQUENCE [LARGE SCALE GENOMIC DNA]</scope>
    <source>
        <strain evidence="3">JLT2012</strain>
    </source>
</reference>
<keyword evidence="1" id="KW-0812">Transmembrane</keyword>
<dbReference type="EMBL" id="NFZT01000001">
    <property type="protein sequence ID" value="OWV33873.1"/>
    <property type="molecule type" value="Genomic_DNA"/>
</dbReference>
<evidence type="ECO:0000256" key="1">
    <source>
        <dbReference type="SAM" id="Phobius"/>
    </source>
</evidence>
<dbReference type="PROSITE" id="PS51318">
    <property type="entry name" value="TAT"/>
    <property type="match status" value="1"/>
</dbReference>
<keyword evidence="1" id="KW-0472">Membrane</keyword>
<gene>
    <name evidence="2" type="ORF">B5C34_10630</name>
</gene>
<evidence type="ECO:0000313" key="3">
    <source>
        <dbReference type="Proteomes" id="UP000198462"/>
    </source>
</evidence>
<organism evidence="2 3">
    <name type="scientific">Pacificimonas flava</name>
    <dbReference type="NCBI Taxonomy" id="1234595"/>
    <lineage>
        <taxon>Bacteria</taxon>
        <taxon>Pseudomonadati</taxon>
        <taxon>Pseudomonadota</taxon>
        <taxon>Alphaproteobacteria</taxon>
        <taxon>Sphingomonadales</taxon>
        <taxon>Sphingosinicellaceae</taxon>
        <taxon>Pacificimonas</taxon>
    </lineage>
</organism>
<evidence type="ECO:0000313" key="2">
    <source>
        <dbReference type="EMBL" id="OWV33873.1"/>
    </source>
</evidence>
<comment type="caution">
    <text evidence="2">The sequence shown here is derived from an EMBL/GenBank/DDBJ whole genome shotgun (WGS) entry which is preliminary data.</text>
</comment>
<proteinExistence type="predicted"/>
<name>A0A219B6V1_9SPHN</name>
<evidence type="ECO:0008006" key="4">
    <source>
        <dbReference type="Google" id="ProtNLM"/>
    </source>
</evidence>
<dbReference type="OrthoDB" id="7849390at2"/>
<keyword evidence="1" id="KW-1133">Transmembrane helix</keyword>
<sequence>MTPEARRRRIAAASTAMAYALVALSLLLPLAAGASIFLMPAAELAQGAGVPQAASQPMPVPVRMAANLVLLLPSLLTAGALLTLAGLFRRFAAGAFFSPPAFKALKRFAALLFLGALAGILASPAAGLALFAVADEASLSIRIGTPNIFPMLLAAGVWILGWILGEAAEIEAENRQFV</sequence>